<dbReference type="EMBL" id="JAGEOJ010000011">
    <property type="protein sequence ID" value="MBO2450934.1"/>
    <property type="molecule type" value="Genomic_DNA"/>
</dbReference>
<dbReference type="InterPro" id="IPR036388">
    <property type="entry name" value="WH-like_DNA-bd_sf"/>
</dbReference>
<dbReference type="PANTHER" id="PTHR35807">
    <property type="entry name" value="TRANSCRIPTIONAL REGULATOR REDD-RELATED"/>
    <property type="match status" value="1"/>
</dbReference>
<dbReference type="RefSeq" id="WP_208258805.1">
    <property type="nucleotide sequence ID" value="NZ_JAGEOJ010000011.1"/>
</dbReference>
<gene>
    <name evidence="7" type="ORF">J4573_27820</name>
</gene>
<dbReference type="InterPro" id="IPR001867">
    <property type="entry name" value="OmpR/PhoB-type_DNA-bd"/>
</dbReference>
<dbReference type="SUPFAM" id="SSF46894">
    <property type="entry name" value="C-terminal effector domain of the bipartite response regulators"/>
    <property type="match status" value="1"/>
</dbReference>
<dbReference type="GO" id="GO:0000160">
    <property type="term" value="P:phosphorelay signal transduction system"/>
    <property type="evidence" value="ECO:0007669"/>
    <property type="project" value="InterPro"/>
</dbReference>
<evidence type="ECO:0000256" key="4">
    <source>
        <dbReference type="ARBA" id="ARBA00023163"/>
    </source>
</evidence>
<reference evidence="7" key="1">
    <citation type="submission" date="2021-03" db="EMBL/GenBank/DDBJ databases">
        <authorList>
            <person name="Kanchanasin P."/>
            <person name="Saeng-In P."/>
            <person name="Phongsopitanun W."/>
            <person name="Yuki M."/>
            <person name="Kudo T."/>
            <person name="Ohkuma M."/>
            <person name="Tanasupawat S."/>
        </authorList>
    </citation>
    <scope>NUCLEOTIDE SEQUENCE</scope>
    <source>
        <strain evidence="7">GKU 128</strain>
    </source>
</reference>
<evidence type="ECO:0000256" key="5">
    <source>
        <dbReference type="PROSITE-ProRule" id="PRU01091"/>
    </source>
</evidence>
<keyword evidence="4" id="KW-0804">Transcription</keyword>
<dbReference type="Pfam" id="PF03704">
    <property type="entry name" value="BTAD"/>
    <property type="match status" value="1"/>
</dbReference>
<keyword evidence="8" id="KW-1185">Reference proteome</keyword>
<dbReference type="InterPro" id="IPR016032">
    <property type="entry name" value="Sig_transdc_resp-reg_C-effctor"/>
</dbReference>
<evidence type="ECO:0000256" key="1">
    <source>
        <dbReference type="ARBA" id="ARBA00005820"/>
    </source>
</evidence>
<keyword evidence="2" id="KW-0805">Transcription regulation</keyword>
<dbReference type="Gene3D" id="1.25.40.10">
    <property type="entry name" value="Tetratricopeptide repeat domain"/>
    <property type="match status" value="1"/>
</dbReference>
<protein>
    <submittedName>
        <fullName evidence="7">AfsR/SARP family transcriptional regulator</fullName>
    </submittedName>
</protein>
<dbReference type="InterPro" id="IPR011990">
    <property type="entry name" value="TPR-like_helical_dom_sf"/>
</dbReference>
<dbReference type="PROSITE" id="PS51755">
    <property type="entry name" value="OMPR_PHOB"/>
    <property type="match status" value="1"/>
</dbReference>
<evidence type="ECO:0000313" key="7">
    <source>
        <dbReference type="EMBL" id="MBO2450934.1"/>
    </source>
</evidence>
<dbReference type="Pfam" id="PF00486">
    <property type="entry name" value="Trans_reg_C"/>
    <property type="match status" value="1"/>
</dbReference>
<comment type="similarity">
    <text evidence="1">Belongs to the AfsR/DnrI/RedD regulatory family.</text>
</comment>
<evidence type="ECO:0000313" key="8">
    <source>
        <dbReference type="Proteomes" id="UP000669179"/>
    </source>
</evidence>
<dbReference type="Proteomes" id="UP000669179">
    <property type="component" value="Unassembled WGS sequence"/>
</dbReference>
<keyword evidence="3 5" id="KW-0238">DNA-binding</keyword>
<dbReference type="CDD" id="cd15831">
    <property type="entry name" value="BTAD"/>
    <property type="match status" value="1"/>
</dbReference>
<dbReference type="PANTHER" id="PTHR35807:SF1">
    <property type="entry name" value="TRANSCRIPTIONAL REGULATOR REDD"/>
    <property type="match status" value="1"/>
</dbReference>
<accession>A0A939PKP4</accession>
<comment type="caution">
    <text evidence="7">The sequence shown here is derived from an EMBL/GenBank/DDBJ whole genome shotgun (WGS) entry which is preliminary data.</text>
</comment>
<name>A0A939PKP4_9ACTN</name>
<dbReference type="InterPro" id="IPR051677">
    <property type="entry name" value="AfsR-DnrI-RedD_regulator"/>
</dbReference>
<dbReference type="SUPFAM" id="SSF48452">
    <property type="entry name" value="TPR-like"/>
    <property type="match status" value="1"/>
</dbReference>
<dbReference type="SMART" id="SM01043">
    <property type="entry name" value="BTAD"/>
    <property type="match status" value="1"/>
</dbReference>
<dbReference type="Gene3D" id="1.10.10.10">
    <property type="entry name" value="Winged helix-like DNA-binding domain superfamily/Winged helix DNA-binding domain"/>
    <property type="match status" value="1"/>
</dbReference>
<feature type="domain" description="OmpR/PhoB-type" evidence="6">
    <location>
        <begin position="1"/>
        <end position="86"/>
    </location>
</feature>
<dbReference type="GO" id="GO:0003677">
    <property type="term" value="F:DNA binding"/>
    <property type="evidence" value="ECO:0007669"/>
    <property type="project" value="UniProtKB-UniRule"/>
</dbReference>
<organism evidence="7 8">
    <name type="scientific">Actinomadura barringtoniae</name>
    <dbReference type="NCBI Taxonomy" id="1427535"/>
    <lineage>
        <taxon>Bacteria</taxon>
        <taxon>Bacillati</taxon>
        <taxon>Actinomycetota</taxon>
        <taxon>Actinomycetes</taxon>
        <taxon>Streptosporangiales</taxon>
        <taxon>Thermomonosporaceae</taxon>
        <taxon>Actinomadura</taxon>
    </lineage>
</organism>
<feature type="DNA-binding region" description="OmpR/PhoB-type" evidence="5">
    <location>
        <begin position="1"/>
        <end position="86"/>
    </location>
</feature>
<dbReference type="SMART" id="SM00862">
    <property type="entry name" value="Trans_reg_C"/>
    <property type="match status" value="1"/>
</dbReference>
<evidence type="ECO:0000256" key="3">
    <source>
        <dbReference type="ARBA" id="ARBA00023125"/>
    </source>
</evidence>
<dbReference type="AlphaFoldDB" id="A0A939PKP4"/>
<evidence type="ECO:0000256" key="2">
    <source>
        <dbReference type="ARBA" id="ARBA00023015"/>
    </source>
</evidence>
<sequence length="239" mass="26747">MAGPPGSAESVPGTLQRTLLAVLLLNEGHALHFDALIEELWGVELPARPREALTAQVARLRRTLERREPGIAGRLRQRSHGYRLDVGDDELDAASFRRLRTDARRTEDPWRASFLLNRALALWSGPALADVRHGPITRAAVEQLEDARRQVHAALIQVDLDTGRADRVVEDIELLIARYPLHEPFYDQLMRALCDLGRPAEAVGVYHRARGRLLRDLGVEPSPALQRRLHTTLSADRSA</sequence>
<dbReference type="GO" id="GO:0006355">
    <property type="term" value="P:regulation of DNA-templated transcription"/>
    <property type="evidence" value="ECO:0007669"/>
    <property type="project" value="InterPro"/>
</dbReference>
<dbReference type="InterPro" id="IPR005158">
    <property type="entry name" value="BTAD"/>
</dbReference>
<evidence type="ECO:0000259" key="6">
    <source>
        <dbReference type="PROSITE" id="PS51755"/>
    </source>
</evidence>
<proteinExistence type="inferred from homology"/>